<dbReference type="GO" id="GO:0009279">
    <property type="term" value="C:cell outer membrane"/>
    <property type="evidence" value="ECO:0007669"/>
    <property type="project" value="UniProtKB-SubCell"/>
</dbReference>
<dbReference type="CDD" id="cd08977">
    <property type="entry name" value="SusD"/>
    <property type="match status" value="1"/>
</dbReference>
<proteinExistence type="inferred from homology"/>
<dbReference type="RefSeq" id="WP_116974310.1">
    <property type="nucleotide sequence ID" value="NZ_QPMM01000002.1"/>
</dbReference>
<keyword evidence="9" id="KW-1185">Reference proteome</keyword>
<dbReference type="AlphaFoldDB" id="A0A3E1YDA3"/>
<dbReference type="EMBL" id="QPMM01000002">
    <property type="protein sequence ID" value="RFS24501.1"/>
    <property type="molecule type" value="Genomic_DNA"/>
</dbReference>
<protein>
    <submittedName>
        <fullName evidence="8">RagB/SusD family nutrient uptake outer membrane protein</fullName>
    </submittedName>
</protein>
<evidence type="ECO:0000256" key="1">
    <source>
        <dbReference type="ARBA" id="ARBA00004442"/>
    </source>
</evidence>
<organism evidence="8 9">
    <name type="scientific">Chitinophaga silvatica</name>
    <dbReference type="NCBI Taxonomy" id="2282649"/>
    <lineage>
        <taxon>Bacteria</taxon>
        <taxon>Pseudomonadati</taxon>
        <taxon>Bacteroidota</taxon>
        <taxon>Chitinophagia</taxon>
        <taxon>Chitinophagales</taxon>
        <taxon>Chitinophagaceae</taxon>
        <taxon>Chitinophaga</taxon>
    </lineage>
</organism>
<feature type="domain" description="RagB/SusD" evidence="6">
    <location>
        <begin position="311"/>
        <end position="413"/>
    </location>
</feature>
<keyword evidence="5" id="KW-0998">Cell outer membrane</keyword>
<keyword evidence="3" id="KW-0732">Signal</keyword>
<accession>A0A3E1YDA3</accession>
<evidence type="ECO:0000256" key="4">
    <source>
        <dbReference type="ARBA" id="ARBA00023136"/>
    </source>
</evidence>
<evidence type="ECO:0000256" key="2">
    <source>
        <dbReference type="ARBA" id="ARBA00006275"/>
    </source>
</evidence>
<dbReference type="Gene3D" id="1.25.40.390">
    <property type="match status" value="1"/>
</dbReference>
<comment type="subcellular location">
    <subcellularLocation>
        <location evidence="1">Cell outer membrane</location>
    </subcellularLocation>
</comment>
<sequence length="444" mass="49141">MKRLNILGIFVLVIFSVSCSKLLNTDPQTSISDEEAIVDGKSAQAALTGVYDGLQRYASSQIIALDLAGDNVVNYNNQNIVVATKTAASTGGGFSSIYTMINRANFVITKVPTLADALFATGQKNQILGQAYFLRALGYFDLVKTYGGVQVVLDPLKYTGIKRSTKDQTYDQVLSDLDKAEQLLTETVNRNIANRFSVYALKARLYLYREQWDKAAEYATKVISNNNFVLVKPFSSFFTGKNTTESVFELAFSTANKNTFFTNWLSAAEGGRRDYVPARDFTALLLDATKAGSRRSLIKQLPDASWEVVEYGKQDGTSSIFILRIAEQYLIRAEARVKQATPDLKGAVADLNEIRGRADLISFELTTTTKPAEVLQAIESERRYELAFEGHRFVDIVRTGRAAEVFGPYNKQLTDSKFWIFPIPASAVLNDPANLGGENQNPGY</sequence>
<evidence type="ECO:0000256" key="3">
    <source>
        <dbReference type="ARBA" id="ARBA00022729"/>
    </source>
</evidence>
<evidence type="ECO:0000313" key="9">
    <source>
        <dbReference type="Proteomes" id="UP000260644"/>
    </source>
</evidence>
<feature type="domain" description="SusD-like N-terminal" evidence="7">
    <location>
        <begin position="56"/>
        <end position="207"/>
    </location>
</feature>
<evidence type="ECO:0000313" key="8">
    <source>
        <dbReference type="EMBL" id="RFS24501.1"/>
    </source>
</evidence>
<dbReference type="InterPro" id="IPR033985">
    <property type="entry name" value="SusD-like_N"/>
</dbReference>
<gene>
    <name evidence="8" type="ORF">DVR12_04640</name>
</gene>
<dbReference type="InterPro" id="IPR012944">
    <property type="entry name" value="SusD_RagB_dom"/>
</dbReference>
<evidence type="ECO:0000259" key="7">
    <source>
        <dbReference type="Pfam" id="PF14322"/>
    </source>
</evidence>
<dbReference type="SUPFAM" id="SSF48452">
    <property type="entry name" value="TPR-like"/>
    <property type="match status" value="1"/>
</dbReference>
<dbReference type="Proteomes" id="UP000260644">
    <property type="component" value="Unassembled WGS sequence"/>
</dbReference>
<keyword evidence="4" id="KW-0472">Membrane</keyword>
<dbReference type="Pfam" id="PF14322">
    <property type="entry name" value="SusD-like_3"/>
    <property type="match status" value="1"/>
</dbReference>
<comment type="similarity">
    <text evidence="2">Belongs to the SusD family.</text>
</comment>
<dbReference type="PROSITE" id="PS51257">
    <property type="entry name" value="PROKAR_LIPOPROTEIN"/>
    <property type="match status" value="1"/>
</dbReference>
<dbReference type="InterPro" id="IPR011990">
    <property type="entry name" value="TPR-like_helical_dom_sf"/>
</dbReference>
<reference evidence="8 9" key="1">
    <citation type="submission" date="2018-07" db="EMBL/GenBank/DDBJ databases">
        <title>Chitinophaga K2CV101002-2 sp. nov., isolated from a monsoon evergreen broad-leaved forest soil.</title>
        <authorList>
            <person name="Lv Y."/>
        </authorList>
    </citation>
    <scope>NUCLEOTIDE SEQUENCE [LARGE SCALE GENOMIC DNA]</scope>
    <source>
        <strain evidence="8 9">GDMCC 1.1288</strain>
    </source>
</reference>
<comment type="caution">
    <text evidence="8">The sequence shown here is derived from an EMBL/GenBank/DDBJ whole genome shotgun (WGS) entry which is preliminary data.</text>
</comment>
<name>A0A3E1YDA3_9BACT</name>
<evidence type="ECO:0000256" key="5">
    <source>
        <dbReference type="ARBA" id="ARBA00023237"/>
    </source>
</evidence>
<dbReference type="Pfam" id="PF07980">
    <property type="entry name" value="SusD_RagB"/>
    <property type="match status" value="1"/>
</dbReference>
<evidence type="ECO:0000259" key="6">
    <source>
        <dbReference type="Pfam" id="PF07980"/>
    </source>
</evidence>
<dbReference type="OrthoDB" id="621570at2"/>